<dbReference type="InParanoid" id="A0A067QJX5"/>
<proteinExistence type="predicted"/>
<feature type="region of interest" description="Disordered" evidence="1">
    <location>
        <begin position="111"/>
        <end position="140"/>
    </location>
</feature>
<dbReference type="EMBL" id="KK853383">
    <property type="protein sequence ID" value="KDR08002.1"/>
    <property type="molecule type" value="Genomic_DNA"/>
</dbReference>
<evidence type="ECO:0000313" key="2">
    <source>
        <dbReference type="EMBL" id="KDR08002.1"/>
    </source>
</evidence>
<protein>
    <submittedName>
        <fullName evidence="2">Protein spire</fullName>
    </submittedName>
</protein>
<evidence type="ECO:0000313" key="3">
    <source>
        <dbReference type="Proteomes" id="UP000027135"/>
    </source>
</evidence>
<dbReference type="GO" id="GO:0036089">
    <property type="term" value="P:cleavage furrow formation"/>
    <property type="evidence" value="ECO:0007669"/>
    <property type="project" value="TreeGrafter"/>
</dbReference>
<dbReference type="GO" id="GO:0030659">
    <property type="term" value="C:cytoplasmic vesicle membrane"/>
    <property type="evidence" value="ECO:0007669"/>
    <property type="project" value="TreeGrafter"/>
</dbReference>
<reference evidence="2 3" key="1">
    <citation type="journal article" date="2014" name="Nat. Commun.">
        <title>Molecular traces of alternative social organization in a termite genome.</title>
        <authorList>
            <person name="Terrapon N."/>
            <person name="Li C."/>
            <person name="Robertson H.M."/>
            <person name="Ji L."/>
            <person name="Meng X."/>
            <person name="Booth W."/>
            <person name="Chen Z."/>
            <person name="Childers C.P."/>
            <person name="Glastad K.M."/>
            <person name="Gokhale K."/>
            <person name="Gowin J."/>
            <person name="Gronenberg W."/>
            <person name="Hermansen R.A."/>
            <person name="Hu H."/>
            <person name="Hunt B.G."/>
            <person name="Huylmans A.K."/>
            <person name="Khalil S.M."/>
            <person name="Mitchell R.D."/>
            <person name="Munoz-Torres M.C."/>
            <person name="Mustard J.A."/>
            <person name="Pan H."/>
            <person name="Reese J.T."/>
            <person name="Scharf M.E."/>
            <person name="Sun F."/>
            <person name="Vogel H."/>
            <person name="Xiao J."/>
            <person name="Yang W."/>
            <person name="Yang Z."/>
            <person name="Yang Z."/>
            <person name="Zhou J."/>
            <person name="Zhu J."/>
            <person name="Brent C.S."/>
            <person name="Elsik C.G."/>
            <person name="Goodisman M.A."/>
            <person name="Liberles D.A."/>
            <person name="Roe R.M."/>
            <person name="Vargo E.L."/>
            <person name="Vilcinskas A."/>
            <person name="Wang J."/>
            <person name="Bornberg-Bauer E."/>
            <person name="Korb J."/>
            <person name="Zhang G."/>
            <person name="Liebig J."/>
        </authorList>
    </citation>
    <scope>NUCLEOTIDE SEQUENCE [LARGE SCALE GENOMIC DNA]</scope>
    <source>
        <tissue evidence="2">Whole organism</tissue>
    </source>
</reference>
<accession>A0A067QJX5</accession>
<dbReference type="PANTHER" id="PTHR21345:SF3">
    <property type="entry name" value="PROTEIN SPIRE"/>
    <property type="match status" value="1"/>
</dbReference>
<sequence>MKTKMKLNSDPGVVPVDAHPREDSSSSSKSTRRLIKVDFSKLQMDDDEEDDEDDQASGPSAAGDIESGGCGASRRRKSRSNPWHRTAYDLATQCPSRRASIRRHTIVVCNSESGSQSLPHSRPQSRGPTLSSASSETDSGNLGCTLPEMSWSRSSLQDELLQSKNWQQAMECLSLTLEEIVHIRSVLTKAELESLPVEGHVKEDVEKRKVCFLCLKTRFGIFGPWGQLCKLCKRTVCAKCYSKMRIPTEHFSRVPVFALSPGLSSPEEETKESFPRSLMSRLMVPDMVRNSVGSAPSSPNLTRGESMSAPCSAVGSSMADSMEGPQSLPAISPASTTTTTSERRSRLNRSKTVGRPDTKKKLKGLQMNVCHDCKTMVIQIIKSSRANRTNAIRNLTLNLSPVY</sequence>
<dbReference type="InterPro" id="IPR029901">
    <property type="entry name" value="Spire"/>
</dbReference>
<dbReference type="GO" id="GO:0051295">
    <property type="term" value="P:establishment of meiotic spindle localization"/>
    <property type="evidence" value="ECO:0007669"/>
    <property type="project" value="TreeGrafter"/>
</dbReference>
<dbReference type="GO" id="GO:0048193">
    <property type="term" value="P:Golgi vesicle transport"/>
    <property type="evidence" value="ECO:0007669"/>
    <property type="project" value="TreeGrafter"/>
</dbReference>
<dbReference type="GO" id="GO:0040038">
    <property type="term" value="P:polar body extrusion after meiotic divisions"/>
    <property type="evidence" value="ECO:0007669"/>
    <property type="project" value="TreeGrafter"/>
</dbReference>
<dbReference type="GO" id="GO:0051639">
    <property type="term" value="P:actin filament network formation"/>
    <property type="evidence" value="ECO:0007669"/>
    <property type="project" value="TreeGrafter"/>
</dbReference>
<feature type="region of interest" description="Disordered" evidence="1">
    <location>
        <begin position="1"/>
        <end position="84"/>
    </location>
</feature>
<feature type="region of interest" description="Disordered" evidence="1">
    <location>
        <begin position="291"/>
        <end position="359"/>
    </location>
</feature>
<dbReference type="GO" id="GO:0005938">
    <property type="term" value="C:cell cortex"/>
    <property type="evidence" value="ECO:0007669"/>
    <property type="project" value="TreeGrafter"/>
</dbReference>
<dbReference type="GO" id="GO:0008017">
    <property type="term" value="F:microtubule binding"/>
    <property type="evidence" value="ECO:0007669"/>
    <property type="project" value="TreeGrafter"/>
</dbReference>
<gene>
    <name evidence="2" type="ORF">L798_02453</name>
</gene>
<dbReference type="SUPFAM" id="SSF57903">
    <property type="entry name" value="FYVE/PHD zinc finger"/>
    <property type="match status" value="1"/>
</dbReference>
<dbReference type="InterPro" id="IPR013083">
    <property type="entry name" value="Znf_RING/FYVE/PHD"/>
</dbReference>
<feature type="compositionally biased region" description="Polar residues" evidence="1">
    <location>
        <begin position="291"/>
        <end position="305"/>
    </location>
</feature>
<dbReference type="OMA" id="CIKASTH"/>
<feature type="compositionally biased region" description="Acidic residues" evidence="1">
    <location>
        <begin position="45"/>
        <end position="55"/>
    </location>
</feature>
<dbReference type="eggNOG" id="ENOG502QQPN">
    <property type="taxonomic scope" value="Eukaryota"/>
</dbReference>
<evidence type="ECO:0000256" key="1">
    <source>
        <dbReference type="SAM" id="MobiDB-lite"/>
    </source>
</evidence>
<dbReference type="GO" id="GO:0030041">
    <property type="term" value="P:actin filament polymerization"/>
    <property type="evidence" value="ECO:0007669"/>
    <property type="project" value="TreeGrafter"/>
</dbReference>
<dbReference type="GO" id="GO:0045010">
    <property type="term" value="P:actin nucleation"/>
    <property type="evidence" value="ECO:0007669"/>
    <property type="project" value="InterPro"/>
</dbReference>
<dbReference type="InterPro" id="IPR011011">
    <property type="entry name" value="Znf_FYVE_PHD"/>
</dbReference>
<dbReference type="AlphaFoldDB" id="A0A067QJX5"/>
<dbReference type="Proteomes" id="UP000027135">
    <property type="component" value="Unassembled WGS sequence"/>
</dbReference>
<keyword evidence="3" id="KW-1185">Reference proteome</keyword>
<dbReference type="Gene3D" id="3.30.40.10">
    <property type="entry name" value="Zinc/RING finger domain, C3HC4 (zinc finger)"/>
    <property type="match status" value="1"/>
</dbReference>
<name>A0A067QJX5_ZOONE</name>
<dbReference type="PANTHER" id="PTHR21345">
    <property type="entry name" value="SPIRE"/>
    <property type="match status" value="1"/>
</dbReference>
<dbReference type="GO" id="GO:0003779">
    <property type="term" value="F:actin binding"/>
    <property type="evidence" value="ECO:0007669"/>
    <property type="project" value="InterPro"/>
</dbReference>
<dbReference type="STRING" id="136037.A0A067QJX5"/>
<organism evidence="2 3">
    <name type="scientific">Zootermopsis nevadensis</name>
    <name type="common">Dampwood termite</name>
    <dbReference type="NCBI Taxonomy" id="136037"/>
    <lineage>
        <taxon>Eukaryota</taxon>
        <taxon>Metazoa</taxon>
        <taxon>Ecdysozoa</taxon>
        <taxon>Arthropoda</taxon>
        <taxon>Hexapoda</taxon>
        <taxon>Insecta</taxon>
        <taxon>Pterygota</taxon>
        <taxon>Neoptera</taxon>
        <taxon>Polyneoptera</taxon>
        <taxon>Dictyoptera</taxon>
        <taxon>Blattodea</taxon>
        <taxon>Blattoidea</taxon>
        <taxon>Termitoidae</taxon>
        <taxon>Termopsidae</taxon>
        <taxon>Zootermopsis</taxon>
    </lineage>
</organism>